<dbReference type="Gene3D" id="3.40.50.970">
    <property type="match status" value="1"/>
</dbReference>
<dbReference type="InterPro" id="IPR050771">
    <property type="entry name" value="Alpha-ketoacid_DH_E1_comp"/>
</dbReference>
<reference evidence="7 8" key="1">
    <citation type="submission" date="2017-06" db="EMBL/GenBank/DDBJ databases">
        <authorList>
            <consortium name="Pathogen Informatics"/>
        </authorList>
    </citation>
    <scope>NUCLEOTIDE SEQUENCE [LARGE SCALE GENOMIC DNA]</scope>
    <source>
        <strain evidence="7 8">NCTC13839</strain>
    </source>
</reference>
<dbReference type="EC" id="1.2.4.4" evidence="4"/>
<dbReference type="PANTHER" id="PTHR43380:SF1">
    <property type="entry name" value="2-OXOISOVALERATE DEHYDROGENASE SUBUNIT ALPHA, MITOCHONDRIAL"/>
    <property type="match status" value="1"/>
</dbReference>
<dbReference type="RefSeq" id="WP_095087877.1">
    <property type="nucleotide sequence ID" value="NZ_BMDM01000002.1"/>
</dbReference>
<dbReference type="OrthoDB" id="9766715at2"/>
<name>A0A239Z8E9_9STAP</name>
<gene>
    <name evidence="7" type="primary">bfmBAA</name>
    <name evidence="7" type="ORF">SAMEA4384403_01263</name>
</gene>
<evidence type="ECO:0000259" key="6">
    <source>
        <dbReference type="Pfam" id="PF00676"/>
    </source>
</evidence>
<keyword evidence="3 4" id="KW-0786">Thiamine pyrophosphate</keyword>
<comment type="cofactor">
    <cofactor evidence="1 4">
        <name>thiamine diphosphate</name>
        <dbReference type="ChEBI" id="CHEBI:58937"/>
    </cofactor>
</comment>
<proteinExistence type="inferred from homology"/>
<dbReference type="Proteomes" id="UP000242084">
    <property type="component" value="Chromosome 1"/>
</dbReference>
<feature type="domain" description="Dehydrogenase E1 component" evidence="6">
    <location>
        <begin position="18"/>
        <end position="316"/>
    </location>
</feature>
<dbReference type="GO" id="GO:0003863">
    <property type="term" value="F:branched-chain 2-oxo acid dehydrogenase activity"/>
    <property type="evidence" value="ECO:0007669"/>
    <property type="project" value="UniProtKB-EC"/>
</dbReference>
<keyword evidence="8" id="KW-1185">Reference proteome</keyword>
<dbReference type="KEGG" id="sste:SAMEA4384403_1263"/>
<sequence>MLDYKTVGLTKEDLKEIYKWMFLGRKIDERMWLLNRAGKLPFVISCQGQEATQIGTYYALEKEDILSPYYRDLALVTARGISAEESMLAAFAKQGDTSSGGKQMPSHFSKKEIGILTQGSCVTTQVLHAVGASLSLKMDGKKSIALATLGEGSTSQGDFHEAMNFAGVHKLPFICIIENNKYAISVPSHLQYATDDLSVRAQGYGAFGEQVDGNDPIAVYEAVKRARERAINGEGPTLIEALCSRLTPHSSDDDDNYRPAEEMKLEKENDCNIKFKEYLVEHEIANETWFAELENEVKQEINTATKNAEKAPYPLPEETLTHVYDQGGESNA</sequence>
<evidence type="ECO:0000313" key="8">
    <source>
        <dbReference type="Proteomes" id="UP000242084"/>
    </source>
</evidence>
<evidence type="ECO:0000313" key="7">
    <source>
        <dbReference type="EMBL" id="SNV66946.1"/>
    </source>
</evidence>
<dbReference type="SUPFAM" id="SSF52518">
    <property type="entry name" value="Thiamin diphosphate-binding fold (THDP-binding)"/>
    <property type="match status" value="1"/>
</dbReference>
<dbReference type="AlphaFoldDB" id="A0A239Z8E9"/>
<dbReference type="EMBL" id="LT906462">
    <property type="protein sequence ID" value="SNV66946.1"/>
    <property type="molecule type" value="Genomic_DNA"/>
</dbReference>
<comment type="catalytic activity">
    <reaction evidence="4">
        <text>N(6)-[(R)-lipoyl]-L-lysyl-[protein] + 3-methyl-2-oxobutanoate + H(+) = N(6)-[(R)-S(8)-2-methylpropanoyldihydrolipoyl]-L-lysyl-[protein] + CO2</text>
        <dbReference type="Rhea" id="RHEA:13457"/>
        <dbReference type="Rhea" id="RHEA-COMP:10474"/>
        <dbReference type="Rhea" id="RHEA-COMP:10497"/>
        <dbReference type="ChEBI" id="CHEBI:11851"/>
        <dbReference type="ChEBI" id="CHEBI:15378"/>
        <dbReference type="ChEBI" id="CHEBI:16526"/>
        <dbReference type="ChEBI" id="CHEBI:83099"/>
        <dbReference type="ChEBI" id="CHEBI:83142"/>
        <dbReference type="EC" id="1.2.4.4"/>
    </reaction>
</comment>
<keyword evidence="2 4" id="KW-0560">Oxidoreductase</keyword>
<evidence type="ECO:0000256" key="5">
    <source>
        <dbReference type="SAM" id="MobiDB-lite"/>
    </source>
</evidence>
<evidence type="ECO:0000256" key="2">
    <source>
        <dbReference type="ARBA" id="ARBA00023002"/>
    </source>
</evidence>
<evidence type="ECO:0000256" key="1">
    <source>
        <dbReference type="ARBA" id="ARBA00001964"/>
    </source>
</evidence>
<dbReference type="InterPro" id="IPR029061">
    <property type="entry name" value="THDP-binding"/>
</dbReference>
<dbReference type="CDD" id="cd02000">
    <property type="entry name" value="TPP_E1_PDC_ADC_BCADC"/>
    <property type="match status" value="1"/>
</dbReference>
<protein>
    <recommendedName>
        <fullName evidence="4">2-oxoisovalerate dehydrogenase subunit alpha</fullName>
        <ecNumber evidence="4">1.2.4.4</ecNumber>
    </recommendedName>
    <alternativeName>
        <fullName evidence="4">Branched-chain alpha-keto acid dehydrogenase E1 component alpha chain</fullName>
    </alternativeName>
</protein>
<accession>A0A239Z8E9</accession>
<dbReference type="Pfam" id="PF00676">
    <property type="entry name" value="E1_dh"/>
    <property type="match status" value="1"/>
</dbReference>
<dbReference type="InterPro" id="IPR001017">
    <property type="entry name" value="DH_E1"/>
</dbReference>
<evidence type="ECO:0000256" key="3">
    <source>
        <dbReference type="ARBA" id="ARBA00023052"/>
    </source>
</evidence>
<comment type="similarity">
    <text evidence="4">Belongs to the BCKDHA family.</text>
</comment>
<feature type="region of interest" description="Disordered" evidence="5">
    <location>
        <begin position="309"/>
        <end position="332"/>
    </location>
</feature>
<evidence type="ECO:0000256" key="4">
    <source>
        <dbReference type="RuleBase" id="RU365014"/>
    </source>
</evidence>
<organism evidence="7 8">
    <name type="scientific">Mammaliicoccus stepanovicii</name>
    <dbReference type="NCBI Taxonomy" id="643214"/>
    <lineage>
        <taxon>Bacteria</taxon>
        <taxon>Bacillati</taxon>
        <taxon>Bacillota</taxon>
        <taxon>Bacilli</taxon>
        <taxon>Bacillales</taxon>
        <taxon>Staphylococcaceae</taxon>
        <taxon>Mammaliicoccus</taxon>
    </lineage>
</organism>
<dbReference type="PANTHER" id="PTHR43380">
    <property type="entry name" value="2-OXOISOVALERATE DEHYDROGENASE SUBUNIT ALPHA, MITOCHONDRIAL"/>
    <property type="match status" value="1"/>
</dbReference>
<comment type="function">
    <text evidence="4">The branched-chain alpha-keto dehydrogenase complex catalyzes the overall conversion of alpha-keto acids to acyl-CoA and CO(2). It contains multiple copies of three enzymatic components: branched-chain alpha-keto acid decarboxylase (E1), lipoamide acyltransferase (E2) and lipoamide dehydrogenase (E3).</text>
</comment>
<dbReference type="GO" id="GO:0009083">
    <property type="term" value="P:branched-chain amino acid catabolic process"/>
    <property type="evidence" value="ECO:0007669"/>
    <property type="project" value="TreeGrafter"/>
</dbReference>